<reference evidence="2" key="1">
    <citation type="journal article" date="2019" name="Int. J. Syst. Evol. Microbiol.">
        <title>The Global Catalogue of Microorganisms (GCM) 10K type strain sequencing project: providing services to taxonomists for standard genome sequencing and annotation.</title>
        <authorList>
            <consortium name="The Broad Institute Genomics Platform"/>
            <consortium name="The Broad Institute Genome Sequencing Center for Infectious Disease"/>
            <person name="Wu L."/>
            <person name="Ma J."/>
        </authorList>
    </citation>
    <scope>NUCLEOTIDE SEQUENCE [LARGE SCALE GENOMIC DNA]</scope>
    <source>
        <strain evidence="2">CCUG 53816</strain>
    </source>
</reference>
<dbReference type="EMBL" id="JBHRZO010000048">
    <property type="protein sequence ID" value="MFC3848209.1"/>
    <property type="molecule type" value="Genomic_DNA"/>
</dbReference>
<dbReference type="RefSeq" id="WP_158653054.1">
    <property type="nucleotide sequence ID" value="NZ_FZMF01000002.1"/>
</dbReference>
<name>A0ABV7ZKG2_9HELI</name>
<keyword evidence="2" id="KW-1185">Reference proteome</keyword>
<proteinExistence type="predicted"/>
<dbReference type="Proteomes" id="UP001595783">
    <property type="component" value="Unassembled WGS sequence"/>
</dbReference>
<gene>
    <name evidence="1" type="ORF">ACFOPX_06700</name>
</gene>
<sequence length="86" mass="10312">MIKSIEASPHFKVFVVDHKGKWKSWCVDERTLELISGVDDDYNYRYSYGTDQMDYKIWAHNQAMPLEMYKLFIVGYATFLKKPYFL</sequence>
<evidence type="ECO:0000313" key="1">
    <source>
        <dbReference type="EMBL" id="MFC3848209.1"/>
    </source>
</evidence>
<protein>
    <submittedName>
        <fullName evidence="1">Uncharacterized protein</fullName>
    </submittedName>
</protein>
<evidence type="ECO:0000313" key="2">
    <source>
        <dbReference type="Proteomes" id="UP001595783"/>
    </source>
</evidence>
<organism evidence="1 2">
    <name type="scientific">Helicobacter baculiformis</name>
    <dbReference type="NCBI Taxonomy" id="427351"/>
    <lineage>
        <taxon>Bacteria</taxon>
        <taxon>Pseudomonadati</taxon>
        <taxon>Campylobacterota</taxon>
        <taxon>Epsilonproteobacteria</taxon>
        <taxon>Campylobacterales</taxon>
        <taxon>Helicobacteraceae</taxon>
        <taxon>Helicobacter</taxon>
    </lineage>
</organism>
<comment type="caution">
    <text evidence="1">The sequence shown here is derived from an EMBL/GenBank/DDBJ whole genome shotgun (WGS) entry which is preliminary data.</text>
</comment>
<accession>A0ABV7ZKG2</accession>